<feature type="domain" description="HhH-GPD" evidence="15">
    <location>
        <begin position="45"/>
        <end position="196"/>
    </location>
</feature>
<dbReference type="InterPro" id="IPR000445">
    <property type="entry name" value="HhH_motif"/>
</dbReference>
<evidence type="ECO:0000256" key="2">
    <source>
        <dbReference type="ARBA" id="ARBA00002933"/>
    </source>
</evidence>
<evidence type="ECO:0000256" key="12">
    <source>
        <dbReference type="ARBA" id="ARBA00023204"/>
    </source>
</evidence>
<comment type="catalytic activity">
    <reaction evidence="1 14">
        <text>Hydrolyzes free adenine bases from 7,8-dihydro-8-oxoguanine:adenine mismatched double-stranded DNA, leaving an apurinic site.</text>
        <dbReference type="EC" id="3.2.2.31"/>
    </reaction>
</comment>
<dbReference type="PANTHER" id="PTHR42944">
    <property type="entry name" value="ADENINE DNA GLYCOSYLASE"/>
    <property type="match status" value="1"/>
</dbReference>
<evidence type="ECO:0000256" key="9">
    <source>
        <dbReference type="ARBA" id="ARBA00022801"/>
    </source>
</evidence>
<dbReference type="Pfam" id="PF10576">
    <property type="entry name" value="EndIII_4Fe-2S"/>
    <property type="match status" value="1"/>
</dbReference>
<evidence type="ECO:0000256" key="1">
    <source>
        <dbReference type="ARBA" id="ARBA00000843"/>
    </source>
</evidence>
<evidence type="ECO:0000256" key="13">
    <source>
        <dbReference type="ARBA" id="ARBA00023295"/>
    </source>
</evidence>
<dbReference type="InterPro" id="IPR044298">
    <property type="entry name" value="MIG/MutY"/>
</dbReference>
<evidence type="ECO:0000256" key="10">
    <source>
        <dbReference type="ARBA" id="ARBA00023004"/>
    </source>
</evidence>
<dbReference type="SMART" id="SM00478">
    <property type="entry name" value="ENDO3c"/>
    <property type="match status" value="1"/>
</dbReference>
<reference evidence="16" key="1">
    <citation type="journal article" date="2020" name="mSystems">
        <title>Genome- and Community-Level Interaction Insights into Carbon Utilization and Element Cycling Functions of Hydrothermarchaeota in Hydrothermal Sediment.</title>
        <authorList>
            <person name="Zhou Z."/>
            <person name="Liu Y."/>
            <person name="Xu W."/>
            <person name="Pan J."/>
            <person name="Luo Z.H."/>
            <person name="Li M."/>
        </authorList>
    </citation>
    <scope>NUCLEOTIDE SEQUENCE [LARGE SCALE GENOMIC DNA]</scope>
    <source>
        <strain evidence="16">HyVt-527</strain>
    </source>
</reference>
<dbReference type="InterPro" id="IPR005760">
    <property type="entry name" value="A/G_AdeGlyc_MutY"/>
</dbReference>
<dbReference type="InterPro" id="IPR023170">
    <property type="entry name" value="HhH_base_excis_C"/>
</dbReference>
<dbReference type="NCBIfam" id="TIGR01084">
    <property type="entry name" value="mutY"/>
    <property type="match status" value="1"/>
</dbReference>
<dbReference type="GO" id="GO:0034039">
    <property type="term" value="F:8-oxo-7,8-dihydroguanine DNA N-glycosylase activity"/>
    <property type="evidence" value="ECO:0007669"/>
    <property type="project" value="TreeGrafter"/>
</dbReference>
<evidence type="ECO:0000256" key="5">
    <source>
        <dbReference type="ARBA" id="ARBA00022023"/>
    </source>
</evidence>
<dbReference type="Gene3D" id="1.10.340.30">
    <property type="entry name" value="Hypothetical protein, domain 2"/>
    <property type="match status" value="1"/>
</dbReference>
<dbReference type="SUPFAM" id="SSF55811">
    <property type="entry name" value="Nudix"/>
    <property type="match status" value="1"/>
</dbReference>
<evidence type="ECO:0000256" key="7">
    <source>
        <dbReference type="ARBA" id="ARBA00022723"/>
    </source>
</evidence>
<keyword evidence="11" id="KW-0411">Iron-sulfur</keyword>
<dbReference type="Pfam" id="PF00730">
    <property type="entry name" value="HhH-GPD"/>
    <property type="match status" value="1"/>
</dbReference>
<keyword evidence="10 14" id="KW-0408">Iron</keyword>
<dbReference type="Gene3D" id="1.10.1670.10">
    <property type="entry name" value="Helix-hairpin-Helix base-excision DNA repair enzymes (C-terminal)"/>
    <property type="match status" value="1"/>
</dbReference>
<dbReference type="CDD" id="cd00056">
    <property type="entry name" value="ENDO3c"/>
    <property type="match status" value="1"/>
</dbReference>
<dbReference type="Pfam" id="PF00633">
    <property type="entry name" value="HHH"/>
    <property type="match status" value="1"/>
</dbReference>
<evidence type="ECO:0000259" key="15">
    <source>
        <dbReference type="SMART" id="SM00478"/>
    </source>
</evidence>
<dbReference type="InterPro" id="IPR003265">
    <property type="entry name" value="HhH-GPD_domain"/>
</dbReference>
<comment type="function">
    <text evidence="2">Adenine glycosylase active on G-A mispairs. MutY also corrects error-prone DNA synthesis past GO lesions which are due to the oxidatively damaged form of guanine: 7,8-dihydro-8-oxoguanine (8-oxo-dGTP).</text>
</comment>
<dbReference type="InterPro" id="IPR015797">
    <property type="entry name" value="NUDIX_hydrolase-like_dom_sf"/>
</dbReference>
<evidence type="ECO:0000256" key="6">
    <source>
        <dbReference type="ARBA" id="ARBA00022485"/>
    </source>
</evidence>
<organism evidence="16">
    <name type="scientific">Caldithrix abyssi</name>
    <dbReference type="NCBI Taxonomy" id="187145"/>
    <lineage>
        <taxon>Bacteria</taxon>
        <taxon>Pseudomonadati</taxon>
        <taxon>Calditrichota</taxon>
        <taxon>Calditrichia</taxon>
        <taxon>Calditrichales</taxon>
        <taxon>Calditrichaceae</taxon>
        <taxon>Caldithrix</taxon>
    </lineage>
</organism>
<dbReference type="Pfam" id="PF14815">
    <property type="entry name" value="NUDIX_4"/>
    <property type="match status" value="1"/>
</dbReference>
<dbReference type="GO" id="GO:0046872">
    <property type="term" value="F:metal ion binding"/>
    <property type="evidence" value="ECO:0007669"/>
    <property type="project" value="UniProtKB-UniRule"/>
</dbReference>
<sequence length="366" mass="41907">MSKSRPHFSPERFNRELLRWFEGNARALPWRATNHWYPVFLSEILLQQTQVEQALPYYRKLIDRYPTVYDLAQADEQELLTLWAGLGYYARARHLLKAAGEIVARFHGQFPSDLKEALSLPGIGPYTAAAILSIAFGQPLPVVDGNVLRVVTRLFALRDDIRQTVTKNKVRGLLHEIIDDKAPGAFNEALMELGALVCTPQNPDCQSCPVAGFCLAKERGLTGEIPFKSPPRERRRAAHFVLVVRFRAKFLLVRRDRPGLLSGMWEFPVLETRRLIHSNQKIKQHVQALTGAAVSKLTFGPELQHIYSHIHLRYQPVLAELEQAPRTTLTDRKAVWCRAEEFERYAIHRAHHKVLEHEETAAWFSS</sequence>
<evidence type="ECO:0000313" key="16">
    <source>
        <dbReference type="EMBL" id="HHJ52324.1"/>
    </source>
</evidence>
<keyword evidence="12" id="KW-0234">DNA repair</keyword>
<dbReference type="GO" id="GO:0006298">
    <property type="term" value="P:mismatch repair"/>
    <property type="evidence" value="ECO:0007669"/>
    <property type="project" value="TreeGrafter"/>
</dbReference>
<dbReference type="InterPro" id="IPR029119">
    <property type="entry name" value="MutY_C"/>
</dbReference>
<evidence type="ECO:0000256" key="14">
    <source>
        <dbReference type="RuleBase" id="RU365096"/>
    </source>
</evidence>
<protein>
    <recommendedName>
        <fullName evidence="5 14">Adenine DNA glycosylase</fullName>
        <ecNumber evidence="4 14">3.2.2.31</ecNumber>
    </recommendedName>
</protein>
<dbReference type="SUPFAM" id="SSF48150">
    <property type="entry name" value="DNA-glycosylase"/>
    <property type="match status" value="1"/>
</dbReference>
<dbReference type="InterPro" id="IPR003651">
    <property type="entry name" value="Endonuclease3_FeS-loop_motif"/>
</dbReference>
<dbReference type="InterPro" id="IPR011257">
    <property type="entry name" value="DNA_glycosylase"/>
</dbReference>
<evidence type="ECO:0000256" key="3">
    <source>
        <dbReference type="ARBA" id="ARBA00008343"/>
    </source>
</evidence>
<dbReference type="EMBL" id="DROD01000263">
    <property type="protein sequence ID" value="HHJ52324.1"/>
    <property type="molecule type" value="Genomic_DNA"/>
</dbReference>
<evidence type="ECO:0000256" key="8">
    <source>
        <dbReference type="ARBA" id="ARBA00022763"/>
    </source>
</evidence>
<dbReference type="Proteomes" id="UP000886124">
    <property type="component" value="Unassembled WGS sequence"/>
</dbReference>
<name>A0A7V5PNF3_CALAY</name>
<comment type="similarity">
    <text evidence="3 14">Belongs to the Nth/MutY family.</text>
</comment>
<keyword evidence="9" id="KW-0378">Hydrolase</keyword>
<dbReference type="SMART" id="SM00525">
    <property type="entry name" value="FES"/>
    <property type="match status" value="1"/>
</dbReference>
<evidence type="ECO:0000256" key="11">
    <source>
        <dbReference type="ARBA" id="ARBA00023014"/>
    </source>
</evidence>
<dbReference type="GO" id="GO:0051539">
    <property type="term" value="F:4 iron, 4 sulfur cluster binding"/>
    <property type="evidence" value="ECO:0007669"/>
    <property type="project" value="UniProtKB-UniRule"/>
</dbReference>
<dbReference type="GO" id="GO:0032357">
    <property type="term" value="F:oxidized purine DNA binding"/>
    <property type="evidence" value="ECO:0007669"/>
    <property type="project" value="TreeGrafter"/>
</dbReference>
<keyword evidence="7" id="KW-0479">Metal-binding</keyword>
<keyword evidence="13 14" id="KW-0326">Glycosidase</keyword>
<gene>
    <name evidence="16" type="primary">mutY</name>
    <name evidence="16" type="ORF">ENJ89_03945</name>
</gene>
<dbReference type="AlphaFoldDB" id="A0A7V5PNF3"/>
<dbReference type="Gene3D" id="3.90.79.10">
    <property type="entry name" value="Nucleoside Triphosphate Pyrophosphohydrolase"/>
    <property type="match status" value="1"/>
</dbReference>
<accession>A0A7V5PNF3</accession>
<comment type="cofactor">
    <cofactor evidence="14">
        <name>[4Fe-4S] cluster</name>
        <dbReference type="ChEBI" id="CHEBI:49883"/>
    </cofactor>
    <text evidence="14">Binds 1 [4Fe-4S] cluster.</text>
</comment>
<keyword evidence="6" id="KW-0004">4Fe-4S</keyword>
<dbReference type="EC" id="3.2.2.31" evidence="4 14"/>
<keyword evidence="8 14" id="KW-0227">DNA damage</keyword>
<dbReference type="PANTHER" id="PTHR42944:SF1">
    <property type="entry name" value="ADENINE DNA GLYCOSYLASE"/>
    <property type="match status" value="1"/>
</dbReference>
<dbReference type="GO" id="GO:0035485">
    <property type="term" value="F:adenine/guanine mispair binding"/>
    <property type="evidence" value="ECO:0007669"/>
    <property type="project" value="TreeGrafter"/>
</dbReference>
<comment type="caution">
    <text evidence="16">The sequence shown here is derived from an EMBL/GenBank/DDBJ whole genome shotgun (WGS) entry which is preliminary data.</text>
</comment>
<evidence type="ECO:0000256" key="4">
    <source>
        <dbReference type="ARBA" id="ARBA00012045"/>
    </source>
</evidence>
<dbReference type="GO" id="GO:0000701">
    <property type="term" value="F:purine-specific mismatch base pair DNA N-glycosylase activity"/>
    <property type="evidence" value="ECO:0007669"/>
    <property type="project" value="UniProtKB-EC"/>
</dbReference>
<dbReference type="CDD" id="cd03431">
    <property type="entry name" value="NUDIX_DNA_Glycosylase_C-MutY"/>
    <property type="match status" value="1"/>
</dbReference>
<proteinExistence type="inferred from homology"/>
<dbReference type="GO" id="GO:0006284">
    <property type="term" value="P:base-excision repair"/>
    <property type="evidence" value="ECO:0007669"/>
    <property type="project" value="UniProtKB-UniRule"/>
</dbReference>